<keyword evidence="7 11" id="KW-0573">Peptidoglycan synthesis</keyword>
<keyword evidence="5 11" id="KW-0812">Transmembrane</keyword>
<comment type="catalytic activity">
    <reaction evidence="11">
        <text>[GlcNAc-(1-&gt;4)-Mur2Ac(oyl-L-Ala-gamma-D-Glu-L-Lys-D-Ala-D-Ala)](n)-di-trans,octa-cis-undecaprenyl diphosphate + beta-D-GlcNAc-(1-&gt;4)-Mur2Ac(oyl-L-Ala-gamma-D-Glu-L-Lys-D-Ala-D-Ala)-di-trans,octa-cis-undecaprenyl diphosphate = [GlcNAc-(1-&gt;4)-Mur2Ac(oyl-L-Ala-gamma-D-Glu-L-Lys-D-Ala-D-Ala)](n+1)-di-trans,octa-cis-undecaprenyl diphosphate + di-trans,octa-cis-undecaprenyl diphosphate + H(+)</text>
        <dbReference type="Rhea" id="RHEA:23708"/>
        <dbReference type="Rhea" id="RHEA-COMP:9602"/>
        <dbReference type="Rhea" id="RHEA-COMP:9603"/>
        <dbReference type="ChEBI" id="CHEBI:15378"/>
        <dbReference type="ChEBI" id="CHEBI:58405"/>
        <dbReference type="ChEBI" id="CHEBI:60033"/>
        <dbReference type="ChEBI" id="CHEBI:78435"/>
        <dbReference type="EC" id="2.4.99.28"/>
    </reaction>
</comment>
<dbReference type="GO" id="GO:0008360">
    <property type="term" value="P:regulation of cell shape"/>
    <property type="evidence" value="ECO:0007669"/>
    <property type="project" value="UniProtKB-KW"/>
</dbReference>
<evidence type="ECO:0000256" key="12">
    <source>
        <dbReference type="SAM" id="MobiDB-lite"/>
    </source>
</evidence>
<evidence type="ECO:0000256" key="8">
    <source>
        <dbReference type="ARBA" id="ARBA00022989"/>
    </source>
</evidence>
<dbReference type="EC" id="2.4.99.28" evidence="11"/>
<dbReference type="HAMAP" id="MF_00766">
    <property type="entry name" value="PGT_MtgA"/>
    <property type="match status" value="1"/>
</dbReference>
<comment type="pathway">
    <text evidence="11">Cell wall biogenesis; peptidoglycan biosynthesis.</text>
</comment>
<evidence type="ECO:0000256" key="9">
    <source>
        <dbReference type="ARBA" id="ARBA00023136"/>
    </source>
</evidence>
<dbReference type="GO" id="GO:0008955">
    <property type="term" value="F:peptidoglycan glycosyltransferase activity"/>
    <property type="evidence" value="ECO:0007669"/>
    <property type="project" value="UniProtKB-UniRule"/>
</dbReference>
<evidence type="ECO:0000256" key="7">
    <source>
        <dbReference type="ARBA" id="ARBA00022984"/>
    </source>
</evidence>
<keyword evidence="4 11" id="KW-0808">Transferase</keyword>
<evidence type="ECO:0000256" key="4">
    <source>
        <dbReference type="ARBA" id="ARBA00022679"/>
    </source>
</evidence>
<evidence type="ECO:0000259" key="13">
    <source>
        <dbReference type="Pfam" id="PF00912"/>
    </source>
</evidence>
<dbReference type="UniPathway" id="UPA00219"/>
<organism evidence="14 15">
    <name type="scientific">Mariprofundus aestuarium</name>
    <dbReference type="NCBI Taxonomy" id="1921086"/>
    <lineage>
        <taxon>Bacteria</taxon>
        <taxon>Pseudomonadati</taxon>
        <taxon>Pseudomonadota</taxon>
        <taxon>Candidatius Mariprofundia</taxon>
        <taxon>Mariprofundales</taxon>
        <taxon>Mariprofundaceae</taxon>
        <taxon>Mariprofundus</taxon>
    </lineage>
</organism>
<dbReference type="EMBL" id="CP018799">
    <property type="protein sequence ID" value="ATX79278.1"/>
    <property type="molecule type" value="Genomic_DNA"/>
</dbReference>
<gene>
    <name evidence="11" type="primary">mtgA</name>
    <name evidence="14" type="ORF">Ga0123461_0858</name>
</gene>
<keyword evidence="9 11" id="KW-0472">Membrane</keyword>
<keyword evidence="10 11" id="KW-0961">Cell wall biogenesis/degradation</keyword>
<dbReference type="RefSeq" id="WP_232710357.1">
    <property type="nucleotide sequence ID" value="NZ_CP018799.1"/>
</dbReference>
<dbReference type="AlphaFoldDB" id="A0A2K8KWN0"/>
<dbReference type="GO" id="GO:0009274">
    <property type="term" value="C:peptidoglycan-based cell wall"/>
    <property type="evidence" value="ECO:0007669"/>
    <property type="project" value="InterPro"/>
</dbReference>
<proteinExistence type="inferred from homology"/>
<dbReference type="GO" id="GO:0016763">
    <property type="term" value="F:pentosyltransferase activity"/>
    <property type="evidence" value="ECO:0007669"/>
    <property type="project" value="InterPro"/>
</dbReference>
<keyword evidence="8 11" id="KW-1133">Transmembrane helix</keyword>
<evidence type="ECO:0000256" key="3">
    <source>
        <dbReference type="ARBA" id="ARBA00022676"/>
    </source>
</evidence>
<sequence>MMDISPTMKDQITPERAAPLLPPSTSKRRWIKRVLLTVLFLFAGWNLWVFSQLLDWRSQNPETSAFMQQTLKTQQAKNPKASLNHRPVAYNRISPYLKRAVIAAEDAAFVDHSGFDWEGIQLALEKNIEKGRFAAGGSTISQQLAKNLFLSSERSLLRKAEETIITVMLEATLSKHRILELYLNYAEWGNGIYGAEAAARHHYGVPASMLSPWQAARLAAILPNPRYYDGRRTDWMYEKTELILERMPKVRIPS</sequence>
<dbReference type="SUPFAM" id="SSF53955">
    <property type="entry name" value="Lysozyme-like"/>
    <property type="match status" value="1"/>
</dbReference>
<keyword evidence="1 11" id="KW-1003">Cell membrane</keyword>
<dbReference type="InterPro" id="IPR001264">
    <property type="entry name" value="Glyco_trans_51"/>
</dbReference>
<dbReference type="InterPro" id="IPR023346">
    <property type="entry name" value="Lysozyme-like_dom_sf"/>
</dbReference>
<feature type="region of interest" description="Disordered" evidence="12">
    <location>
        <begin position="1"/>
        <end position="20"/>
    </location>
</feature>
<dbReference type="InterPro" id="IPR036950">
    <property type="entry name" value="PBP_transglycosylase"/>
</dbReference>
<dbReference type="PANTHER" id="PTHR30400">
    <property type="entry name" value="MONOFUNCTIONAL BIOSYNTHETIC PEPTIDOGLYCAN TRANSGLYCOSYLASE"/>
    <property type="match status" value="1"/>
</dbReference>
<evidence type="ECO:0000256" key="5">
    <source>
        <dbReference type="ARBA" id="ARBA00022692"/>
    </source>
</evidence>
<accession>A0A2K8KWN0</accession>
<keyword evidence="6 11" id="KW-0133">Cell shape</keyword>
<keyword evidence="15" id="KW-1185">Reference proteome</keyword>
<protein>
    <recommendedName>
        <fullName evidence="11">Biosynthetic peptidoglycan transglycosylase</fullName>
        <ecNumber evidence="11">2.4.99.28</ecNumber>
    </recommendedName>
    <alternativeName>
        <fullName evidence="11">Glycan polymerase</fullName>
    </alternativeName>
    <alternativeName>
        <fullName evidence="11">Peptidoglycan glycosyltransferase MtgA</fullName>
        <shortName evidence="11">PGT</shortName>
    </alternativeName>
</protein>
<comment type="function">
    <text evidence="11">Peptidoglycan polymerase that catalyzes glycan chain elongation from lipid-linked precursors.</text>
</comment>
<comment type="subcellular location">
    <subcellularLocation>
        <location evidence="11">Cell inner membrane</location>
        <topology evidence="11">Single-pass membrane protein</topology>
    </subcellularLocation>
</comment>
<dbReference type="Pfam" id="PF00912">
    <property type="entry name" value="Transgly"/>
    <property type="match status" value="1"/>
</dbReference>
<reference evidence="14 15" key="1">
    <citation type="submission" date="2016-12" db="EMBL/GenBank/DDBJ databases">
        <title>Isolation and genomic insights into novel planktonic Zetaproteobacteria from stratified waters of the Chesapeake Bay.</title>
        <authorList>
            <person name="McAllister S.M."/>
            <person name="Kato S."/>
            <person name="Chan C.S."/>
            <person name="Chiu B.K."/>
            <person name="Field E.K."/>
        </authorList>
    </citation>
    <scope>NUCLEOTIDE SEQUENCE [LARGE SCALE GENOMIC DNA]</scope>
    <source>
        <strain evidence="14 15">CP-5</strain>
    </source>
</reference>
<feature type="transmembrane region" description="Helical" evidence="11">
    <location>
        <begin position="34"/>
        <end position="54"/>
    </location>
</feature>
<evidence type="ECO:0000256" key="1">
    <source>
        <dbReference type="ARBA" id="ARBA00022475"/>
    </source>
</evidence>
<evidence type="ECO:0000313" key="14">
    <source>
        <dbReference type="EMBL" id="ATX79278.1"/>
    </source>
</evidence>
<dbReference type="GO" id="GO:0009252">
    <property type="term" value="P:peptidoglycan biosynthetic process"/>
    <property type="evidence" value="ECO:0007669"/>
    <property type="project" value="UniProtKB-UniRule"/>
</dbReference>
<dbReference type="NCBIfam" id="TIGR02070">
    <property type="entry name" value="mono_pep_trsgly"/>
    <property type="match status" value="1"/>
</dbReference>
<keyword evidence="2 11" id="KW-0997">Cell inner membrane</keyword>
<dbReference type="PANTHER" id="PTHR30400:SF0">
    <property type="entry name" value="BIOSYNTHETIC PEPTIDOGLYCAN TRANSGLYCOSYLASE"/>
    <property type="match status" value="1"/>
</dbReference>
<dbReference type="KEGG" id="maes:Ga0123461_0858"/>
<evidence type="ECO:0000256" key="10">
    <source>
        <dbReference type="ARBA" id="ARBA00023316"/>
    </source>
</evidence>
<comment type="similarity">
    <text evidence="11">Belongs to the glycosyltransferase 51 family.</text>
</comment>
<evidence type="ECO:0000256" key="11">
    <source>
        <dbReference type="HAMAP-Rule" id="MF_00766"/>
    </source>
</evidence>
<feature type="domain" description="Glycosyl transferase family 51" evidence="13">
    <location>
        <begin position="81"/>
        <end position="247"/>
    </location>
</feature>
<dbReference type="Gene3D" id="1.10.3810.10">
    <property type="entry name" value="Biosynthetic peptidoglycan transglycosylase-like"/>
    <property type="match status" value="1"/>
</dbReference>
<evidence type="ECO:0000256" key="6">
    <source>
        <dbReference type="ARBA" id="ARBA00022960"/>
    </source>
</evidence>
<dbReference type="Proteomes" id="UP000231701">
    <property type="component" value="Chromosome"/>
</dbReference>
<evidence type="ECO:0000256" key="2">
    <source>
        <dbReference type="ARBA" id="ARBA00022519"/>
    </source>
</evidence>
<evidence type="ECO:0000313" key="15">
    <source>
        <dbReference type="Proteomes" id="UP000231701"/>
    </source>
</evidence>
<dbReference type="GO" id="GO:0005886">
    <property type="term" value="C:plasma membrane"/>
    <property type="evidence" value="ECO:0007669"/>
    <property type="project" value="UniProtKB-SubCell"/>
</dbReference>
<name>A0A2K8KWN0_MARES</name>
<dbReference type="InterPro" id="IPR011812">
    <property type="entry name" value="Pep_trsgly"/>
</dbReference>
<dbReference type="GO" id="GO:0071555">
    <property type="term" value="P:cell wall organization"/>
    <property type="evidence" value="ECO:0007669"/>
    <property type="project" value="UniProtKB-KW"/>
</dbReference>
<keyword evidence="3 11" id="KW-0328">Glycosyltransferase</keyword>